<name>A0ABQ3M7K0_9PSEU</name>
<dbReference type="SUPFAM" id="SSF51735">
    <property type="entry name" value="NAD(P)-binding Rossmann-fold domains"/>
    <property type="match status" value="1"/>
</dbReference>
<dbReference type="CDD" id="cd08279">
    <property type="entry name" value="Zn_ADH_class_III"/>
    <property type="match status" value="1"/>
</dbReference>
<sequence length="361" mass="37518">MAQAVNGVVAAGRGAKVSVETILVPDPGPGEAVVKVQACGVCHTDLHYREGGINDEFPFLLGHEAAGVVEAVGDGVTDLEPGDFVVLNWRAVCGSCRACLRGRPQYCFNTHNASQPMTLQDGTPLSPALGIGAFAEKTLVHSGQCTKVNPEAPAEVAGLLGCGVMAGIGAAINTGGVTRGDSVAVLGCGGVGDAAIAGARLAGAHTIIAVDLDPAKLEWARRFGATHTVNAREQDVVETIRELTGGNGADVVIDAVGRPETFQQAFYARDLAGTAVLVGVPTPDMELELPLIDVFSRGGAVKSSWYGDCLPSRDFPVLIDLYLQGRLDLGAFVTETIGLEDVEKAFDDMHHGRVLRSVVVL</sequence>
<dbReference type="PROSITE" id="PS00059">
    <property type="entry name" value="ADH_ZINC"/>
    <property type="match status" value="1"/>
</dbReference>
<comment type="caution">
    <text evidence="8">The sequence shown here is derived from an EMBL/GenBank/DDBJ whole genome shotgun (WGS) entry which is preliminary data.</text>
</comment>
<organism evidence="8 9">
    <name type="scientific">Lentzea cavernae</name>
    <dbReference type="NCBI Taxonomy" id="2020703"/>
    <lineage>
        <taxon>Bacteria</taxon>
        <taxon>Bacillati</taxon>
        <taxon>Actinomycetota</taxon>
        <taxon>Actinomycetes</taxon>
        <taxon>Pseudonocardiales</taxon>
        <taxon>Pseudonocardiaceae</taxon>
        <taxon>Lentzea</taxon>
    </lineage>
</organism>
<evidence type="ECO:0000256" key="3">
    <source>
        <dbReference type="ARBA" id="ARBA00022833"/>
    </source>
</evidence>
<dbReference type="Gene3D" id="3.40.50.720">
    <property type="entry name" value="NAD(P)-binding Rossmann-like Domain"/>
    <property type="match status" value="1"/>
</dbReference>
<dbReference type="InterPro" id="IPR002328">
    <property type="entry name" value="ADH_Zn_CS"/>
</dbReference>
<evidence type="ECO:0000259" key="7">
    <source>
        <dbReference type="SMART" id="SM00829"/>
    </source>
</evidence>
<dbReference type="PANTHER" id="PTHR43880:SF12">
    <property type="entry name" value="ALCOHOL DEHYDROGENASE CLASS-3"/>
    <property type="match status" value="1"/>
</dbReference>
<keyword evidence="9" id="KW-1185">Reference proteome</keyword>
<keyword evidence="5" id="KW-0520">NAD</keyword>
<dbReference type="SMART" id="SM00829">
    <property type="entry name" value="PKS_ER"/>
    <property type="match status" value="1"/>
</dbReference>
<keyword evidence="3 6" id="KW-0862">Zinc</keyword>
<dbReference type="InterPro" id="IPR036291">
    <property type="entry name" value="NAD(P)-bd_dom_sf"/>
</dbReference>
<protein>
    <submittedName>
        <fullName evidence="8">Oxidoreductase</fullName>
    </submittedName>
</protein>
<dbReference type="InterPro" id="IPR013154">
    <property type="entry name" value="ADH-like_N"/>
</dbReference>
<gene>
    <name evidence="8" type="ORF">GCM10017774_15300</name>
</gene>
<feature type="domain" description="Enoyl reductase (ER)" evidence="7">
    <location>
        <begin position="14"/>
        <end position="359"/>
    </location>
</feature>
<dbReference type="Proteomes" id="UP000605568">
    <property type="component" value="Unassembled WGS sequence"/>
</dbReference>
<evidence type="ECO:0000313" key="9">
    <source>
        <dbReference type="Proteomes" id="UP000605568"/>
    </source>
</evidence>
<accession>A0ABQ3M7K0</accession>
<dbReference type="InterPro" id="IPR017816">
    <property type="entry name" value="MycoS_dep_FDH"/>
</dbReference>
<keyword evidence="2 6" id="KW-0479">Metal-binding</keyword>
<dbReference type="SUPFAM" id="SSF50129">
    <property type="entry name" value="GroES-like"/>
    <property type="match status" value="2"/>
</dbReference>
<evidence type="ECO:0000313" key="8">
    <source>
        <dbReference type="EMBL" id="GHH33213.1"/>
    </source>
</evidence>
<dbReference type="PANTHER" id="PTHR43880">
    <property type="entry name" value="ALCOHOL DEHYDROGENASE"/>
    <property type="match status" value="1"/>
</dbReference>
<dbReference type="EMBL" id="BNAR01000002">
    <property type="protein sequence ID" value="GHH33213.1"/>
    <property type="molecule type" value="Genomic_DNA"/>
</dbReference>
<evidence type="ECO:0000256" key="1">
    <source>
        <dbReference type="ARBA" id="ARBA00008072"/>
    </source>
</evidence>
<dbReference type="NCBIfam" id="TIGR03451">
    <property type="entry name" value="mycoS_dep_FDH"/>
    <property type="match status" value="1"/>
</dbReference>
<evidence type="ECO:0000256" key="4">
    <source>
        <dbReference type="ARBA" id="ARBA00023002"/>
    </source>
</evidence>
<dbReference type="InterPro" id="IPR013149">
    <property type="entry name" value="ADH-like_C"/>
</dbReference>
<dbReference type="Gene3D" id="3.90.180.10">
    <property type="entry name" value="Medium-chain alcohol dehydrogenases, catalytic domain"/>
    <property type="match status" value="1"/>
</dbReference>
<evidence type="ECO:0000256" key="5">
    <source>
        <dbReference type="ARBA" id="ARBA00023027"/>
    </source>
</evidence>
<comment type="cofactor">
    <cofactor evidence="6">
        <name>Zn(2+)</name>
        <dbReference type="ChEBI" id="CHEBI:29105"/>
    </cofactor>
</comment>
<comment type="similarity">
    <text evidence="1 6">Belongs to the zinc-containing alcohol dehydrogenase family.</text>
</comment>
<dbReference type="RefSeq" id="WP_191297016.1">
    <property type="nucleotide sequence ID" value="NZ_BNAR01000002.1"/>
</dbReference>
<dbReference type="InterPro" id="IPR011032">
    <property type="entry name" value="GroES-like_sf"/>
</dbReference>
<proteinExistence type="inferred from homology"/>
<reference evidence="9" key="1">
    <citation type="journal article" date="2019" name="Int. J. Syst. Evol. Microbiol.">
        <title>The Global Catalogue of Microorganisms (GCM) 10K type strain sequencing project: providing services to taxonomists for standard genome sequencing and annotation.</title>
        <authorList>
            <consortium name="The Broad Institute Genomics Platform"/>
            <consortium name="The Broad Institute Genome Sequencing Center for Infectious Disease"/>
            <person name="Wu L."/>
            <person name="Ma J."/>
        </authorList>
    </citation>
    <scope>NUCLEOTIDE SEQUENCE [LARGE SCALE GENOMIC DNA]</scope>
    <source>
        <strain evidence="9">CGMCC 4.7367</strain>
    </source>
</reference>
<dbReference type="InterPro" id="IPR020843">
    <property type="entry name" value="ER"/>
</dbReference>
<keyword evidence="4" id="KW-0560">Oxidoreductase</keyword>
<evidence type="ECO:0000256" key="6">
    <source>
        <dbReference type="RuleBase" id="RU361277"/>
    </source>
</evidence>
<dbReference type="Pfam" id="PF00107">
    <property type="entry name" value="ADH_zinc_N"/>
    <property type="match status" value="1"/>
</dbReference>
<evidence type="ECO:0000256" key="2">
    <source>
        <dbReference type="ARBA" id="ARBA00022723"/>
    </source>
</evidence>
<dbReference type="Pfam" id="PF08240">
    <property type="entry name" value="ADH_N"/>
    <property type="match status" value="1"/>
</dbReference>